<evidence type="ECO:0000313" key="1">
    <source>
        <dbReference type="EMBL" id="KAK9876202.1"/>
    </source>
</evidence>
<dbReference type="EMBL" id="JARQZJ010000035">
    <property type="protein sequence ID" value="KAK9876202.1"/>
    <property type="molecule type" value="Genomic_DNA"/>
</dbReference>
<dbReference type="AlphaFoldDB" id="A0AAW1U6A7"/>
<gene>
    <name evidence="1" type="ORF">WA026_011330</name>
</gene>
<protein>
    <submittedName>
        <fullName evidence="1">Uncharacterized protein</fullName>
    </submittedName>
</protein>
<keyword evidence="2" id="KW-1185">Reference proteome</keyword>
<evidence type="ECO:0000313" key="2">
    <source>
        <dbReference type="Proteomes" id="UP001431783"/>
    </source>
</evidence>
<sequence length="99" mass="11949">MKVHERTRNYDKLPRHAERFMTRRVYQTWRHFRKVEPDGANATAVDKNFGCHDFAMPEMEIQCRVMYKCRLIEAIIDEPCNLKQGMQIVCVSDKWLLFR</sequence>
<proteinExistence type="predicted"/>
<name>A0AAW1U6A7_9CUCU</name>
<reference evidence="1 2" key="1">
    <citation type="submission" date="2023-03" db="EMBL/GenBank/DDBJ databases">
        <title>Genome insight into feeding habits of ladybird beetles.</title>
        <authorList>
            <person name="Li H.-S."/>
            <person name="Huang Y.-H."/>
            <person name="Pang H."/>
        </authorList>
    </citation>
    <scope>NUCLEOTIDE SEQUENCE [LARGE SCALE GENOMIC DNA]</scope>
    <source>
        <strain evidence="1">SYSU_2023b</strain>
        <tissue evidence="1">Whole body</tissue>
    </source>
</reference>
<organism evidence="1 2">
    <name type="scientific">Henosepilachna vigintioctopunctata</name>
    <dbReference type="NCBI Taxonomy" id="420089"/>
    <lineage>
        <taxon>Eukaryota</taxon>
        <taxon>Metazoa</taxon>
        <taxon>Ecdysozoa</taxon>
        <taxon>Arthropoda</taxon>
        <taxon>Hexapoda</taxon>
        <taxon>Insecta</taxon>
        <taxon>Pterygota</taxon>
        <taxon>Neoptera</taxon>
        <taxon>Endopterygota</taxon>
        <taxon>Coleoptera</taxon>
        <taxon>Polyphaga</taxon>
        <taxon>Cucujiformia</taxon>
        <taxon>Coccinelloidea</taxon>
        <taxon>Coccinellidae</taxon>
        <taxon>Epilachninae</taxon>
        <taxon>Epilachnini</taxon>
        <taxon>Henosepilachna</taxon>
    </lineage>
</organism>
<dbReference type="Proteomes" id="UP001431783">
    <property type="component" value="Unassembled WGS sequence"/>
</dbReference>
<accession>A0AAW1U6A7</accession>
<comment type="caution">
    <text evidence="1">The sequence shown here is derived from an EMBL/GenBank/DDBJ whole genome shotgun (WGS) entry which is preliminary data.</text>
</comment>